<feature type="domain" description="Ubiquitin-like" evidence="1">
    <location>
        <begin position="30"/>
        <end position="89"/>
    </location>
</feature>
<dbReference type="SUPFAM" id="SSF54236">
    <property type="entry name" value="Ubiquitin-like"/>
    <property type="match status" value="1"/>
</dbReference>
<reference evidence="2" key="1">
    <citation type="submission" date="2022-08" db="EMBL/GenBank/DDBJ databases">
        <title>Genome sequencing of akame (Lates japonicus).</title>
        <authorList>
            <person name="Hashiguchi Y."/>
            <person name="Takahashi H."/>
        </authorList>
    </citation>
    <scope>NUCLEOTIDE SEQUENCE</scope>
    <source>
        <strain evidence="2">Kochi</strain>
    </source>
</reference>
<evidence type="ECO:0000259" key="1">
    <source>
        <dbReference type="PROSITE" id="PS50053"/>
    </source>
</evidence>
<dbReference type="Pfam" id="PF00240">
    <property type="entry name" value="ubiquitin"/>
    <property type="match status" value="1"/>
</dbReference>
<dbReference type="AlphaFoldDB" id="A0AAD3R797"/>
<keyword evidence="3" id="KW-1185">Reference proteome</keyword>
<name>A0AAD3R797_LATJO</name>
<evidence type="ECO:0000313" key="2">
    <source>
        <dbReference type="EMBL" id="GLD58487.1"/>
    </source>
</evidence>
<gene>
    <name evidence="2" type="ORF">AKAME5_002883300</name>
</gene>
<protein>
    <recommendedName>
        <fullName evidence="1">Ubiquitin-like domain-containing protein</fullName>
    </recommendedName>
</protein>
<evidence type="ECO:0000313" key="3">
    <source>
        <dbReference type="Proteomes" id="UP001279410"/>
    </source>
</evidence>
<dbReference type="PROSITE" id="PS50053">
    <property type="entry name" value="UBIQUITIN_2"/>
    <property type="match status" value="1"/>
</dbReference>
<sequence>MCQGLVMAHGDIGMRKIPLTNTKEQMQNVTTKQLKMEVMKAFSNTQGPIDDNVQLYFKGQKLDNDRSPLSEYGIQHESVIQVVRRVHGG</sequence>
<dbReference type="EMBL" id="BRZM01004627">
    <property type="protein sequence ID" value="GLD58487.1"/>
    <property type="molecule type" value="Genomic_DNA"/>
</dbReference>
<comment type="caution">
    <text evidence="2">The sequence shown here is derived from an EMBL/GenBank/DDBJ whole genome shotgun (WGS) entry which is preliminary data.</text>
</comment>
<dbReference type="Proteomes" id="UP001279410">
    <property type="component" value="Unassembled WGS sequence"/>
</dbReference>
<dbReference type="InterPro" id="IPR000626">
    <property type="entry name" value="Ubiquitin-like_dom"/>
</dbReference>
<organism evidence="2 3">
    <name type="scientific">Lates japonicus</name>
    <name type="common">Japanese lates</name>
    <dbReference type="NCBI Taxonomy" id="270547"/>
    <lineage>
        <taxon>Eukaryota</taxon>
        <taxon>Metazoa</taxon>
        <taxon>Chordata</taxon>
        <taxon>Craniata</taxon>
        <taxon>Vertebrata</taxon>
        <taxon>Euteleostomi</taxon>
        <taxon>Actinopterygii</taxon>
        <taxon>Neopterygii</taxon>
        <taxon>Teleostei</taxon>
        <taxon>Neoteleostei</taxon>
        <taxon>Acanthomorphata</taxon>
        <taxon>Carangaria</taxon>
        <taxon>Carangaria incertae sedis</taxon>
        <taxon>Centropomidae</taxon>
        <taxon>Lates</taxon>
    </lineage>
</organism>
<dbReference type="Gene3D" id="3.10.20.90">
    <property type="entry name" value="Phosphatidylinositol 3-kinase Catalytic Subunit, Chain A, domain 1"/>
    <property type="match status" value="1"/>
</dbReference>
<proteinExistence type="predicted"/>
<dbReference type="InterPro" id="IPR029071">
    <property type="entry name" value="Ubiquitin-like_domsf"/>
</dbReference>
<accession>A0AAD3R797</accession>